<dbReference type="EMBL" id="GG663373">
    <property type="protein sequence ID" value="EEH04444.1"/>
    <property type="molecule type" value="Genomic_DNA"/>
</dbReference>
<organism evidence="1 2">
    <name type="scientific">Ajellomyces capsulatus (strain G186AR / H82 / ATCC MYA-2454 / RMSCC 2432)</name>
    <name type="common">Darling's disease fungus</name>
    <name type="synonym">Histoplasma capsulatum</name>
    <dbReference type="NCBI Taxonomy" id="447093"/>
    <lineage>
        <taxon>Eukaryota</taxon>
        <taxon>Fungi</taxon>
        <taxon>Dikarya</taxon>
        <taxon>Ascomycota</taxon>
        <taxon>Pezizomycotina</taxon>
        <taxon>Eurotiomycetes</taxon>
        <taxon>Eurotiomycetidae</taxon>
        <taxon>Onygenales</taxon>
        <taxon>Ajellomycetaceae</taxon>
        <taxon>Histoplasma</taxon>
    </lineage>
</organism>
<dbReference type="InParanoid" id="C0NVA5"/>
<name>C0NVA5_AJECG</name>
<keyword evidence="2" id="KW-1185">Reference proteome</keyword>
<dbReference type="HOGENOM" id="CLU_1488621_0_0_1"/>
<accession>C0NVA5</accession>
<dbReference type="RefSeq" id="XP_045284925.1">
    <property type="nucleotide sequence ID" value="XM_045434134.1"/>
</dbReference>
<reference evidence="1" key="1">
    <citation type="submission" date="2009-02" db="EMBL/GenBank/DDBJ databases">
        <title>The Genome Sequence of Ajellomyces capsulatus strain G186AR.</title>
        <authorList>
            <consortium name="The Broad Institute Genome Sequencing Platform"/>
            <person name="Champion M."/>
            <person name="Cuomo C."/>
            <person name="Ma L.-J."/>
            <person name="Henn M.R."/>
            <person name="Sil A."/>
            <person name="Goldman B."/>
            <person name="Young S.K."/>
            <person name="Kodira C.D."/>
            <person name="Zeng Q."/>
            <person name="Koehrsen M."/>
            <person name="Alvarado L."/>
            <person name="Berlin A."/>
            <person name="Borenstein D."/>
            <person name="Chen Z."/>
            <person name="Engels R."/>
            <person name="Freedman E."/>
            <person name="Gellesch M."/>
            <person name="Goldberg J."/>
            <person name="Griggs A."/>
            <person name="Gujja S."/>
            <person name="Heiman D."/>
            <person name="Hepburn T."/>
            <person name="Howarth C."/>
            <person name="Jen D."/>
            <person name="Larson L."/>
            <person name="Lewis B."/>
            <person name="Mehta T."/>
            <person name="Park D."/>
            <person name="Pearson M."/>
            <person name="Roberts A."/>
            <person name="Saif S."/>
            <person name="Shea T."/>
            <person name="Shenoy N."/>
            <person name="Sisk P."/>
            <person name="Stolte C."/>
            <person name="Sykes S."/>
            <person name="Walk T."/>
            <person name="White J."/>
            <person name="Yandava C."/>
            <person name="Klein B."/>
            <person name="McEwen J.G."/>
            <person name="Puccia R."/>
            <person name="Goldman G.H."/>
            <person name="Felipe M.S."/>
            <person name="Nino-Vega G."/>
            <person name="San-Blas G."/>
            <person name="Taylor J."/>
            <person name="Mendoza L."/>
            <person name="Galagan J."/>
            <person name="Nusbaum C."/>
            <person name="Birren B."/>
        </authorList>
    </citation>
    <scope>NUCLEOTIDE SEQUENCE</scope>
    <source>
        <strain evidence="1">G186AR</strain>
    </source>
</reference>
<sequence length="181" mass="20808">MYGNIKASNAILVEMDAEAGGFRTLLVGDPKELINDSMAELHSEITKIYEKLSVGAVVSNMIMRWMILEYLSPTILDIRIPALLAKQMQYRTLPWQSVSWPTKFSENSLQSSHERVFQTAFRAVGDFPQRITYQQPENRIGTEKWTQMRHVCNRVFEWITNDGRLIDRTGVLRSPITSSKI</sequence>
<proteinExistence type="predicted"/>
<dbReference type="GeneID" id="69040101"/>
<dbReference type="Proteomes" id="UP000001631">
    <property type="component" value="Unassembled WGS sequence"/>
</dbReference>
<protein>
    <submittedName>
        <fullName evidence="1">Uncharacterized protein</fullName>
    </submittedName>
</protein>
<dbReference type="VEuPathDB" id="FungiDB:I7I50_09359"/>
<dbReference type="AlphaFoldDB" id="C0NVA5"/>
<gene>
    <name evidence="1" type="ORF">HCBG_07085</name>
</gene>
<evidence type="ECO:0000313" key="1">
    <source>
        <dbReference type="EMBL" id="EEH04444.1"/>
    </source>
</evidence>
<evidence type="ECO:0000313" key="2">
    <source>
        <dbReference type="Proteomes" id="UP000001631"/>
    </source>
</evidence>